<reference evidence="11 12" key="2">
    <citation type="submission" date="2024-10" db="EMBL/GenBank/DDBJ databases">
        <authorList>
            <person name="Ryan C."/>
        </authorList>
    </citation>
    <scope>NUCLEOTIDE SEQUENCE [LARGE SCALE GENOMIC DNA]</scope>
</reference>
<keyword evidence="4 8" id="KW-0863">Zinc-finger</keyword>
<feature type="compositionally biased region" description="Polar residues" evidence="9">
    <location>
        <begin position="9"/>
        <end position="21"/>
    </location>
</feature>
<evidence type="ECO:0000256" key="6">
    <source>
        <dbReference type="ARBA" id="ARBA00023125"/>
    </source>
</evidence>
<keyword evidence="6" id="KW-0238">DNA-binding</keyword>
<dbReference type="InterPro" id="IPR053031">
    <property type="entry name" value="Cuticle_assoc_protein"/>
</dbReference>
<accession>A0ABC9FFW0</accession>
<keyword evidence="12" id="KW-1185">Reference proteome</keyword>
<dbReference type="GO" id="GO:0003677">
    <property type="term" value="F:DNA binding"/>
    <property type="evidence" value="ECO:0007669"/>
    <property type="project" value="UniProtKB-KW"/>
</dbReference>
<evidence type="ECO:0000256" key="8">
    <source>
        <dbReference type="PROSITE-ProRule" id="PRU00027"/>
    </source>
</evidence>
<evidence type="ECO:0000313" key="11">
    <source>
        <dbReference type="EMBL" id="CAL5074491.1"/>
    </source>
</evidence>
<comment type="subunit">
    <text evidence="2">Homodimer.</text>
</comment>
<dbReference type="SMART" id="SM00614">
    <property type="entry name" value="ZnF_BED"/>
    <property type="match status" value="1"/>
</dbReference>
<evidence type="ECO:0000313" key="12">
    <source>
        <dbReference type="Proteomes" id="UP001497457"/>
    </source>
</evidence>
<evidence type="ECO:0000256" key="1">
    <source>
        <dbReference type="ARBA" id="ARBA00004123"/>
    </source>
</evidence>
<dbReference type="PROSITE" id="PS50808">
    <property type="entry name" value="ZF_BED"/>
    <property type="match status" value="1"/>
</dbReference>
<evidence type="ECO:0000256" key="5">
    <source>
        <dbReference type="ARBA" id="ARBA00022833"/>
    </source>
</evidence>
<dbReference type="Proteomes" id="UP001497457">
    <property type="component" value="Chromosome 6rd"/>
</dbReference>
<evidence type="ECO:0000259" key="10">
    <source>
        <dbReference type="PROSITE" id="PS50808"/>
    </source>
</evidence>
<dbReference type="AlphaFoldDB" id="A0ABC9FFW0"/>
<dbReference type="InterPro" id="IPR008906">
    <property type="entry name" value="HATC_C_dom"/>
</dbReference>
<proteinExistence type="predicted"/>
<keyword evidence="3" id="KW-0479">Metal-binding</keyword>
<reference evidence="12" key="1">
    <citation type="submission" date="2024-06" db="EMBL/GenBank/DDBJ databases">
        <authorList>
            <person name="Ryan C."/>
        </authorList>
    </citation>
    <scope>NUCLEOTIDE SEQUENCE [LARGE SCALE GENOMIC DNA]</scope>
</reference>
<sequence length="687" mass="79237">MMSVKQEENTGNIPSPLFSGTKSKKRLTSKVWDDFIPTFINGKVVQAKCIHCHQVFNCNATTGTNGLRNHQDKCSPGIHKRLRLQESTSLPSTQQNRAVASSDPKQKKLPILLSSHKKGLDTVDAMPEQDLALFDTHLNTDRNMEVDQNRLDEEFATGKQNNLALSFISTDKNKKNQGVDQNISHEELVRVLAMHGHATRMVEQDDFGKLVAYLNPVVKVPSHFDLMWKTFDLFDHEKSKLKEKLTALSCRVCLSAYMWHYDRLLAFLCLTVHYIDDEWERQQKIIAFCAVDPSCSAEELSHTILRTIEEWGLDDKVFSIILDDAFVDDSVASNVKTGLQKKNKVAAKQSLFVARYATHVLDEVIQVGLDELDTVMEKSAKCSRYKMDPTPSLAHYPNCRYTPSVDHWRKAQKICDYLQEFHRDKDLMHKFPSPDNLFDKVWNVKEKVLRNSDIDRFKPVWEVIQHNKEEEGLFFMRKNMEKKFNECWKVCFLHFCMPMVMDPEHRLEHIKSRIQHFTVQSAYTVDDDIDDYIGEVHDTLLNLYGEYFNQAQEPDCTSWSKISMGKFIGRDILHELYIHAKYPYRQRPQTELDHYLQEARRATGECSVLQWWKEHSLTYTTIGRMARDILALPCSTDTDIKAATRTARLVMGESGNTSRVQILVCMQDWLTPAGTTGVESTLCNHPS</sequence>
<evidence type="ECO:0000256" key="4">
    <source>
        <dbReference type="ARBA" id="ARBA00022771"/>
    </source>
</evidence>
<comment type="subcellular location">
    <subcellularLocation>
        <location evidence="1">Nucleus</location>
    </subcellularLocation>
</comment>
<dbReference type="PANTHER" id="PTHR34396:SF32">
    <property type="entry name" value="OS09G0382120 PROTEIN"/>
    <property type="match status" value="1"/>
</dbReference>
<gene>
    <name evidence="11" type="ORF">URODEC1_LOCUS105241</name>
</gene>
<keyword evidence="7" id="KW-0539">Nucleus</keyword>
<dbReference type="GO" id="GO:0005634">
    <property type="term" value="C:nucleus"/>
    <property type="evidence" value="ECO:0007669"/>
    <property type="project" value="UniProtKB-SubCell"/>
</dbReference>
<feature type="region of interest" description="Disordered" evidence="9">
    <location>
        <begin position="1"/>
        <end position="21"/>
    </location>
</feature>
<dbReference type="InterPro" id="IPR003656">
    <property type="entry name" value="Znf_BED"/>
</dbReference>
<dbReference type="EMBL" id="OZ075116">
    <property type="protein sequence ID" value="CAL5074491.1"/>
    <property type="molecule type" value="Genomic_DNA"/>
</dbReference>
<dbReference type="InterPro" id="IPR025525">
    <property type="entry name" value="hAT-like_transposase_RNase-H"/>
</dbReference>
<dbReference type="PANTHER" id="PTHR34396">
    <property type="entry name" value="OS03G0264950 PROTEIN-RELATED"/>
    <property type="match status" value="1"/>
</dbReference>
<protein>
    <recommendedName>
        <fullName evidence="10">BED-type domain-containing protein</fullName>
    </recommendedName>
</protein>
<evidence type="ECO:0000256" key="2">
    <source>
        <dbReference type="ARBA" id="ARBA00011738"/>
    </source>
</evidence>
<evidence type="ECO:0000256" key="9">
    <source>
        <dbReference type="SAM" id="MobiDB-lite"/>
    </source>
</evidence>
<name>A0ABC9FFW0_9POAL</name>
<dbReference type="InterPro" id="IPR012337">
    <property type="entry name" value="RNaseH-like_sf"/>
</dbReference>
<dbReference type="Pfam" id="PF14372">
    <property type="entry name" value="hAT-like_RNase-H"/>
    <property type="match status" value="1"/>
</dbReference>
<dbReference type="GO" id="GO:0008270">
    <property type="term" value="F:zinc ion binding"/>
    <property type="evidence" value="ECO:0007669"/>
    <property type="project" value="UniProtKB-KW"/>
</dbReference>
<feature type="region of interest" description="Disordered" evidence="9">
    <location>
        <begin position="86"/>
        <end position="105"/>
    </location>
</feature>
<evidence type="ECO:0000256" key="7">
    <source>
        <dbReference type="ARBA" id="ARBA00023242"/>
    </source>
</evidence>
<dbReference type="Pfam" id="PF05699">
    <property type="entry name" value="Dimer_Tnp_hAT"/>
    <property type="match status" value="1"/>
</dbReference>
<feature type="domain" description="BED-type" evidence="10">
    <location>
        <begin position="26"/>
        <end position="86"/>
    </location>
</feature>
<organism evidence="11 12">
    <name type="scientific">Urochloa decumbens</name>
    <dbReference type="NCBI Taxonomy" id="240449"/>
    <lineage>
        <taxon>Eukaryota</taxon>
        <taxon>Viridiplantae</taxon>
        <taxon>Streptophyta</taxon>
        <taxon>Embryophyta</taxon>
        <taxon>Tracheophyta</taxon>
        <taxon>Spermatophyta</taxon>
        <taxon>Magnoliopsida</taxon>
        <taxon>Liliopsida</taxon>
        <taxon>Poales</taxon>
        <taxon>Poaceae</taxon>
        <taxon>PACMAD clade</taxon>
        <taxon>Panicoideae</taxon>
        <taxon>Panicodae</taxon>
        <taxon>Paniceae</taxon>
        <taxon>Melinidinae</taxon>
        <taxon>Urochloa</taxon>
    </lineage>
</organism>
<feature type="compositionally biased region" description="Polar residues" evidence="9">
    <location>
        <begin position="86"/>
        <end position="99"/>
    </location>
</feature>
<evidence type="ECO:0000256" key="3">
    <source>
        <dbReference type="ARBA" id="ARBA00022723"/>
    </source>
</evidence>
<keyword evidence="5" id="KW-0862">Zinc</keyword>
<dbReference type="SUPFAM" id="SSF53098">
    <property type="entry name" value="Ribonuclease H-like"/>
    <property type="match status" value="1"/>
</dbReference>